<reference evidence="1" key="1">
    <citation type="submission" date="2021-02" db="EMBL/GenBank/DDBJ databases">
        <authorList>
            <person name="Palmer J.M."/>
        </authorList>
    </citation>
    <scope>NUCLEOTIDE SEQUENCE</scope>
    <source>
        <strain evidence="1">SCRP23</strain>
    </source>
</reference>
<dbReference type="AlphaFoldDB" id="A0A8T1X619"/>
<dbReference type="Proteomes" id="UP000693981">
    <property type="component" value="Unassembled WGS sequence"/>
</dbReference>
<gene>
    <name evidence="1" type="ORF">PHYBOEH_002390</name>
</gene>
<evidence type="ECO:0000313" key="1">
    <source>
        <dbReference type="EMBL" id="KAG7401206.1"/>
    </source>
</evidence>
<comment type="caution">
    <text evidence="1">The sequence shown here is derived from an EMBL/GenBank/DDBJ whole genome shotgun (WGS) entry which is preliminary data.</text>
</comment>
<dbReference type="OrthoDB" id="278163at2759"/>
<dbReference type="EMBL" id="JAGDFL010000016">
    <property type="protein sequence ID" value="KAG7401206.1"/>
    <property type="molecule type" value="Genomic_DNA"/>
</dbReference>
<accession>A0A8T1X619</accession>
<evidence type="ECO:0000313" key="2">
    <source>
        <dbReference type="Proteomes" id="UP000693981"/>
    </source>
</evidence>
<keyword evidence="2" id="KW-1185">Reference proteome</keyword>
<organism evidence="1 2">
    <name type="scientific">Phytophthora boehmeriae</name>
    <dbReference type="NCBI Taxonomy" id="109152"/>
    <lineage>
        <taxon>Eukaryota</taxon>
        <taxon>Sar</taxon>
        <taxon>Stramenopiles</taxon>
        <taxon>Oomycota</taxon>
        <taxon>Peronosporomycetes</taxon>
        <taxon>Peronosporales</taxon>
        <taxon>Peronosporaceae</taxon>
        <taxon>Phytophthora</taxon>
    </lineage>
</organism>
<protein>
    <submittedName>
        <fullName evidence="1">Uncharacterized protein</fullName>
    </submittedName>
</protein>
<name>A0A8T1X619_9STRA</name>
<sequence>MLANHQQETAILLADLFDVPVAELLDWNCDESNDDDGQLLAEFLLGYADELDDLVLQFYESGWYRPLSPRKQSELAGTDTVLNDIEHSVETAARDYIPELQLQYRVGENSDDTDDDIEMLEARRELNLRTQLQKHFARFRNISASGPTTNST</sequence>
<proteinExistence type="predicted"/>